<organism evidence="1 2">
    <name type="scientific">Botryobasidium botryosum (strain FD-172 SS1)</name>
    <dbReference type="NCBI Taxonomy" id="930990"/>
    <lineage>
        <taxon>Eukaryota</taxon>
        <taxon>Fungi</taxon>
        <taxon>Dikarya</taxon>
        <taxon>Basidiomycota</taxon>
        <taxon>Agaricomycotina</taxon>
        <taxon>Agaricomycetes</taxon>
        <taxon>Cantharellales</taxon>
        <taxon>Botryobasidiaceae</taxon>
        <taxon>Botryobasidium</taxon>
    </lineage>
</organism>
<dbReference type="InterPro" id="IPR011993">
    <property type="entry name" value="PH-like_dom_sf"/>
</dbReference>
<proteinExistence type="predicted"/>
<feature type="non-terminal residue" evidence="1">
    <location>
        <position position="79"/>
    </location>
</feature>
<evidence type="ECO:0008006" key="3">
    <source>
        <dbReference type="Google" id="ProtNLM"/>
    </source>
</evidence>
<reference evidence="2" key="1">
    <citation type="journal article" date="2014" name="Proc. Natl. Acad. Sci. U.S.A.">
        <title>Extensive sampling of basidiomycete genomes demonstrates inadequacy of the white-rot/brown-rot paradigm for wood decay fungi.</title>
        <authorList>
            <person name="Riley R."/>
            <person name="Salamov A.A."/>
            <person name="Brown D.W."/>
            <person name="Nagy L.G."/>
            <person name="Floudas D."/>
            <person name="Held B.W."/>
            <person name="Levasseur A."/>
            <person name="Lombard V."/>
            <person name="Morin E."/>
            <person name="Otillar R."/>
            <person name="Lindquist E.A."/>
            <person name="Sun H."/>
            <person name="LaButti K.M."/>
            <person name="Schmutz J."/>
            <person name="Jabbour D."/>
            <person name="Luo H."/>
            <person name="Baker S.E."/>
            <person name="Pisabarro A.G."/>
            <person name="Walton J.D."/>
            <person name="Blanchette R.A."/>
            <person name="Henrissat B."/>
            <person name="Martin F."/>
            <person name="Cullen D."/>
            <person name="Hibbett D.S."/>
            <person name="Grigoriev I.V."/>
        </authorList>
    </citation>
    <scope>NUCLEOTIDE SEQUENCE [LARGE SCALE GENOMIC DNA]</scope>
    <source>
        <strain evidence="2">FD-172 SS1</strain>
    </source>
</reference>
<keyword evidence="2" id="KW-1185">Reference proteome</keyword>
<dbReference type="EMBL" id="KL198044">
    <property type="protein sequence ID" value="KDQ13360.1"/>
    <property type="molecule type" value="Genomic_DNA"/>
</dbReference>
<sequence length="79" mass="9269">LVRHYTLQRAESGLGTDYVKRPYVVRVRLEGEQFLMQARTLASAVHWVEALQAGTNVALDLDERLMPRPPIMPRRRRRR</sequence>
<dbReference type="InParanoid" id="A0A067MFC4"/>
<dbReference type="SUPFAM" id="SSF50729">
    <property type="entry name" value="PH domain-like"/>
    <property type="match status" value="1"/>
</dbReference>
<feature type="non-terminal residue" evidence="1">
    <location>
        <position position="1"/>
    </location>
</feature>
<dbReference type="Proteomes" id="UP000027195">
    <property type="component" value="Unassembled WGS sequence"/>
</dbReference>
<evidence type="ECO:0000313" key="1">
    <source>
        <dbReference type="EMBL" id="KDQ13360.1"/>
    </source>
</evidence>
<dbReference type="PANTHER" id="PTHR37283">
    <property type="entry name" value="PH DOMAIN-CONTAINING PROTEIN YHR131C"/>
    <property type="match status" value="1"/>
</dbReference>
<protein>
    <recommendedName>
        <fullName evidence="3">PH domain-containing protein</fullName>
    </recommendedName>
</protein>
<dbReference type="AlphaFoldDB" id="A0A067MFC4"/>
<evidence type="ECO:0000313" key="2">
    <source>
        <dbReference type="Proteomes" id="UP000027195"/>
    </source>
</evidence>
<gene>
    <name evidence="1" type="ORF">BOTBODRAFT_77070</name>
</gene>
<dbReference type="OrthoDB" id="5865767at2759"/>
<dbReference type="Gene3D" id="2.30.29.30">
    <property type="entry name" value="Pleckstrin-homology domain (PH domain)/Phosphotyrosine-binding domain (PTB)"/>
    <property type="match status" value="1"/>
</dbReference>
<dbReference type="STRING" id="930990.A0A067MFC4"/>
<dbReference type="HOGENOM" id="CLU_149495_1_0_1"/>
<accession>A0A067MFC4</accession>
<name>A0A067MFC4_BOTB1</name>
<dbReference type="PANTHER" id="PTHR37283:SF1">
    <property type="entry name" value="PH DOMAIN-CONTAINING PROTEIN YHR131C"/>
    <property type="match status" value="1"/>
</dbReference>